<gene>
    <name evidence="2" type="ORF">V8G57_23670</name>
</gene>
<feature type="transmembrane region" description="Helical" evidence="1">
    <location>
        <begin position="19"/>
        <end position="38"/>
    </location>
</feature>
<evidence type="ECO:0000313" key="2">
    <source>
        <dbReference type="EMBL" id="MEM4990408.1"/>
    </source>
</evidence>
<comment type="caution">
    <text evidence="2">The sequence shown here is derived from an EMBL/GenBank/DDBJ whole genome shotgun (WGS) entry which is preliminary data.</text>
</comment>
<dbReference type="RefSeq" id="WP_342831466.1">
    <property type="nucleotide sequence ID" value="NZ_JBANDC010000024.1"/>
</dbReference>
<keyword evidence="1" id="KW-0812">Transmembrane</keyword>
<reference evidence="2 3" key="1">
    <citation type="submission" date="2024-02" db="EMBL/GenBank/DDBJ databases">
        <title>Draft genome sequence of Collimonas sp. strain H4R21, an effective mineral-weathering bacterial strain isolated from the beech rhizosphere.</title>
        <authorList>
            <person name="Morin E."/>
            <person name="Uroz S."/>
            <person name="Leveau J.H.J."/>
            <person name="Kumar R."/>
            <person name="Rey M.W."/>
            <person name="Pham J."/>
        </authorList>
    </citation>
    <scope>NUCLEOTIDE SEQUENCE [LARGE SCALE GENOMIC DNA]</scope>
    <source>
        <strain evidence="2 3">H4R21</strain>
    </source>
</reference>
<keyword evidence="1" id="KW-0472">Membrane</keyword>
<dbReference type="Proteomes" id="UP001495910">
    <property type="component" value="Unassembled WGS sequence"/>
</dbReference>
<proteinExistence type="predicted"/>
<accession>A0ABU9Q2A3</accession>
<keyword evidence="3" id="KW-1185">Reference proteome</keyword>
<name>A0ABU9Q2A3_9BURK</name>
<organism evidence="2 3">
    <name type="scientific">Collimonas rhizosphaerae</name>
    <dbReference type="NCBI Taxonomy" id="3126357"/>
    <lineage>
        <taxon>Bacteria</taxon>
        <taxon>Pseudomonadati</taxon>
        <taxon>Pseudomonadota</taxon>
        <taxon>Betaproteobacteria</taxon>
        <taxon>Burkholderiales</taxon>
        <taxon>Oxalobacteraceae</taxon>
        <taxon>Collimonas</taxon>
    </lineage>
</organism>
<dbReference type="InterPro" id="IPR032092">
    <property type="entry name" value="PilW"/>
</dbReference>
<keyword evidence="1" id="KW-1133">Transmembrane helix</keyword>
<dbReference type="Pfam" id="PF16074">
    <property type="entry name" value="PilW"/>
    <property type="match status" value="1"/>
</dbReference>
<evidence type="ECO:0000256" key="1">
    <source>
        <dbReference type="SAM" id="Phobius"/>
    </source>
</evidence>
<dbReference type="EMBL" id="JBANDC010000024">
    <property type="protein sequence ID" value="MEM4990408.1"/>
    <property type="molecule type" value="Genomic_DNA"/>
</dbReference>
<protein>
    <submittedName>
        <fullName evidence="2">PilW family protein</fullName>
    </submittedName>
</protein>
<sequence>MLNPASICNRQAGLSMVELLVALAIASGLLLLCTSLYLGSKASFRLNEDKRRLHQDGNYAMVLMERDLRQAGFGNLASAAPGAAPITDFILADGAPAQGLRGCEHGFVKPLGPGGKDFSCSTAPGMAAFEVRYRTDDYPDPASGAGVDCHGAGVASNAVPPGHPAYMLAPSVTIASNHYFAAVHAGSGASSLYCQGNGSNNAQPIVNNVEDMRLTYGVAAVGDTTPRQFLNATQVTALSDDQLQNWERVVSVSLCLQLHGEIQLATGPQRYVDCSGTARLAGDRRLRAVFKRVVTLRNRAAASLAPP</sequence>
<evidence type="ECO:0000313" key="3">
    <source>
        <dbReference type="Proteomes" id="UP001495910"/>
    </source>
</evidence>